<gene>
    <name evidence="2" type="ORF">EOD73_01545</name>
</gene>
<dbReference type="InterPro" id="IPR038740">
    <property type="entry name" value="BioF2-like_GNAT_dom"/>
</dbReference>
<dbReference type="InterPro" id="IPR017469">
    <property type="entry name" value="PEP-CTERM_FemAB-rel"/>
</dbReference>
<dbReference type="NCBIfam" id="TIGR03019">
    <property type="entry name" value="pepcterm_femAB"/>
    <property type="match status" value="1"/>
</dbReference>
<sequence>MGADLQLRPLALADVAQCRAWDAYVRAHPQGTFFHLSGWARAVEAVWRHPCRLLGAWQAERLVGVLPLGEIDSWLFGHAVCSVPFAVYGGVLADDDAVARQLERAGQAWAVSRGASHLELRHLGERRHPDWALQDLYVTFRKALAPDDETNLLAIPRKQRAMVRKGIANGLTAAVDGDASVFFSLFADNVHRHGTPAMPQAWFQALLDEFGPDAEVLTVRGPDGTPLSSVLSFYFRDEVLPYYAGDAVAARDLAANDFKYWALMQHAVRRGARLFDYGRSKVGTGPYAFKKNWGFTPQPLAYEFCLFGGAEVPQHNPNNPKYRLVIEAWRRLPLAVANRLGPPIVRSLG</sequence>
<dbReference type="OrthoDB" id="9773932at2"/>
<feature type="domain" description="BioF2-like acetyltransferase" evidence="1">
    <location>
        <begin position="172"/>
        <end position="291"/>
    </location>
</feature>
<accession>A0A3S2VI33</accession>
<dbReference type="AlphaFoldDB" id="A0A3S2VI33"/>
<dbReference type="RefSeq" id="WP_127680218.1">
    <property type="nucleotide sequence ID" value="NZ_SACM01000001.1"/>
</dbReference>
<name>A0A3S2VI33_9BURK</name>
<dbReference type="Proteomes" id="UP000288587">
    <property type="component" value="Unassembled WGS sequence"/>
</dbReference>
<dbReference type="EMBL" id="SACM01000001">
    <property type="protein sequence ID" value="RVT87738.1"/>
    <property type="molecule type" value="Genomic_DNA"/>
</dbReference>
<proteinExistence type="predicted"/>
<evidence type="ECO:0000259" key="1">
    <source>
        <dbReference type="Pfam" id="PF13480"/>
    </source>
</evidence>
<dbReference type="PANTHER" id="PTHR36174:SF1">
    <property type="entry name" value="LIPID II:GLYCINE GLYCYLTRANSFERASE"/>
    <property type="match status" value="1"/>
</dbReference>
<dbReference type="InterPro" id="IPR050644">
    <property type="entry name" value="PG_Glycine_Bridge_Synth"/>
</dbReference>
<dbReference type="SUPFAM" id="SSF55729">
    <property type="entry name" value="Acyl-CoA N-acyltransferases (Nat)"/>
    <property type="match status" value="2"/>
</dbReference>
<dbReference type="Pfam" id="PF13480">
    <property type="entry name" value="Acetyltransf_6"/>
    <property type="match status" value="1"/>
</dbReference>
<protein>
    <submittedName>
        <fullName evidence="2">FemAB family PEP-CTERM system-associated protein</fullName>
    </submittedName>
</protein>
<reference evidence="2 3" key="1">
    <citation type="submission" date="2019-01" db="EMBL/GenBank/DDBJ databases">
        <authorList>
            <person name="Chen W.-M."/>
        </authorList>
    </citation>
    <scope>NUCLEOTIDE SEQUENCE [LARGE SCALE GENOMIC DNA]</scope>
    <source>
        <strain evidence="2 3">CCP-18</strain>
    </source>
</reference>
<dbReference type="InterPro" id="IPR016181">
    <property type="entry name" value="Acyl_CoA_acyltransferase"/>
</dbReference>
<keyword evidence="3" id="KW-1185">Reference proteome</keyword>
<organism evidence="2 3">
    <name type="scientific">Inhella crocodyli</name>
    <dbReference type="NCBI Taxonomy" id="2499851"/>
    <lineage>
        <taxon>Bacteria</taxon>
        <taxon>Pseudomonadati</taxon>
        <taxon>Pseudomonadota</taxon>
        <taxon>Betaproteobacteria</taxon>
        <taxon>Burkholderiales</taxon>
        <taxon>Sphaerotilaceae</taxon>
        <taxon>Inhella</taxon>
    </lineage>
</organism>
<comment type="caution">
    <text evidence="2">The sequence shown here is derived from an EMBL/GenBank/DDBJ whole genome shotgun (WGS) entry which is preliminary data.</text>
</comment>
<dbReference type="Gene3D" id="3.40.630.30">
    <property type="match status" value="1"/>
</dbReference>
<evidence type="ECO:0000313" key="2">
    <source>
        <dbReference type="EMBL" id="RVT87738.1"/>
    </source>
</evidence>
<dbReference type="PANTHER" id="PTHR36174">
    <property type="entry name" value="LIPID II:GLYCINE GLYCYLTRANSFERASE"/>
    <property type="match status" value="1"/>
</dbReference>
<evidence type="ECO:0000313" key="3">
    <source>
        <dbReference type="Proteomes" id="UP000288587"/>
    </source>
</evidence>